<organism evidence="1">
    <name type="scientific">hydrothermal vent metagenome</name>
    <dbReference type="NCBI Taxonomy" id="652676"/>
    <lineage>
        <taxon>unclassified sequences</taxon>
        <taxon>metagenomes</taxon>
        <taxon>ecological metagenomes</taxon>
    </lineage>
</organism>
<dbReference type="EMBL" id="UOFI01000213">
    <property type="protein sequence ID" value="VAW70970.1"/>
    <property type="molecule type" value="Genomic_DNA"/>
</dbReference>
<protein>
    <submittedName>
        <fullName evidence="1">Uncharacterized protein</fullName>
    </submittedName>
</protein>
<sequence>MKLVVFLLIFASIIIGVYLFKNKKPTVSPKIITTHEEAFSVVLKQLTDEYAISEEDIKDLYVVSVKKYLTPHFPLSTVNDQKPQAKDYLHFWVMIESVLVICEENESIYDGLGMGVNMYGKIVYSTGSPLSSGESRKTGLMRWTPEKLEIKNKINAILKKHNKSSIRDYLSSSAGSSFYIIDMGSSFDIYQENAHFKTFDYSYNKSTGELIKKPEGPIRDIVPLRDILPYHDKQPEFSEVILYSPEKNHL</sequence>
<accession>A0A3B0Y253</accession>
<evidence type="ECO:0000313" key="1">
    <source>
        <dbReference type="EMBL" id="VAW70970.1"/>
    </source>
</evidence>
<proteinExistence type="predicted"/>
<reference evidence="1" key="1">
    <citation type="submission" date="2018-06" db="EMBL/GenBank/DDBJ databases">
        <authorList>
            <person name="Zhirakovskaya E."/>
        </authorList>
    </citation>
    <scope>NUCLEOTIDE SEQUENCE</scope>
</reference>
<gene>
    <name evidence="1" type="ORF">MNBD_GAMMA09-1561</name>
</gene>
<dbReference type="AlphaFoldDB" id="A0A3B0Y253"/>
<name>A0A3B0Y253_9ZZZZ</name>